<dbReference type="SUPFAM" id="SSF50729">
    <property type="entry name" value="PH domain-like"/>
    <property type="match status" value="1"/>
</dbReference>
<protein>
    <recommendedName>
        <fullName evidence="4">5'-(N(7)-methylguanosine 5'-triphospho)-[mRNA] hydrolase</fullName>
        <ecNumber evidence="4">3.6.1.62</ecNumber>
    </recommendedName>
</protein>
<dbReference type="Pfam" id="PF06058">
    <property type="entry name" value="DCP1"/>
    <property type="match status" value="1"/>
</dbReference>
<evidence type="ECO:0000256" key="4">
    <source>
        <dbReference type="ARBA" id="ARBA00026102"/>
    </source>
</evidence>
<proteinExistence type="inferred from homology"/>
<comment type="subcellular location">
    <subcellularLocation>
        <location evidence="1">Cytoplasm</location>
    </subcellularLocation>
</comment>
<dbReference type="EC" id="3.6.1.62" evidence="4"/>
<keyword evidence="3" id="KW-0963">Cytoplasm</keyword>
<comment type="similarity">
    <text evidence="2">Belongs to the DCP1 family.</text>
</comment>
<evidence type="ECO:0000256" key="5">
    <source>
        <dbReference type="ARBA" id="ARBA00047661"/>
    </source>
</evidence>
<evidence type="ECO:0000256" key="1">
    <source>
        <dbReference type="ARBA" id="ARBA00004496"/>
    </source>
</evidence>
<dbReference type="Proteomes" id="UP001642483">
    <property type="component" value="Unassembled WGS sequence"/>
</dbReference>
<accession>A0ABP0EV10</accession>
<dbReference type="InterPro" id="IPR010334">
    <property type="entry name" value="Dcp1"/>
</dbReference>
<sequence length="108" mass="12804">MMFSEMEKNVILRILRRHNSNISHMIDSAIQVEAYLYNSNAKTEEFIMEGTLFVYSSYVRPYYGFIILDPLQLKTLLEPMPYCCTELFDIRSQSFEYIRCPSMSNSKF</sequence>
<evidence type="ECO:0000313" key="6">
    <source>
        <dbReference type="EMBL" id="CAK8671216.1"/>
    </source>
</evidence>
<organism evidence="6 7">
    <name type="scientific">Clavelina lepadiformis</name>
    <name type="common">Light-bulb sea squirt</name>
    <name type="synonym">Ascidia lepadiformis</name>
    <dbReference type="NCBI Taxonomy" id="159417"/>
    <lineage>
        <taxon>Eukaryota</taxon>
        <taxon>Metazoa</taxon>
        <taxon>Chordata</taxon>
        <taxon>Tunicata</taxon>
        <taxon>Ascidiacea</taxon>
        <taxon>Aplousobranchia</taxon>
        <taxon>Clavelinidae</taxon>
        <taxon>Clavelina</taxon>
    </lineage>
</organism>
<dbReference type="EMBL" id="CAWYQH010000001">
    <property type="protein sequence ID" value="CAK8671216.1"/>
    <property type="molecule type" value="Genomic_DNA"/>
</dbReference>
<keyword evidence="7" id="KW-1185">Reference proteome</keyword>
<gene>
    <name evidence="6" type="ORF">CVLEPA_LOCUS272</name>
</gene>
<dbReference type="Gene3D" id="2.30.29.30">
    <property type="entry name" value="Pleckstrin-homology domain (PH domain)/Phosphotyrosine-binding domain (PTB)"/>
    <property type="match status" value="1"/>
</dbReference>
<comment type="catalytic activity">
    <reaction evidence="5">
        <text>a 5'-end (N(7)-methyl 5'-triphosphoguanosine)-ribonucleoside in mRNA + H2O = N(7)-methyl-GDP + a 5'-end phospho-ribonucleoside in mRNA + 2 H(+)</text>
        <dbReference type="Rhea" id="RHEA:67484"/>
        <dbReference type="Rhea" id="RHEA-COMP:15692"/>
        <dbReference type="Rhea" id="RHEA-COMP:17167"/>
        <dbReference type="ChEBI" id="CHEBI:15377"/>
        <dbReference type="ChEBI" id="CHEBI:15378"/>
        <dbReference type="ChEBI" id="CHEBI:63714"/>
        <dbReference type="ChEBI" id="CHEBI:138282"/>
        <dbReference type="ChEBI" id="CHEBI:156461"/>
        <dbReference type="EC" id="3.6.1.62"/>
    </reaction>
    <physiologicalReaction direction="left-to-right" evidence="5">
        <dbReference type="Rhea" id="RHEA:67485"/>
    </physiologicalReaction>
</comment>
<name>A0ABP0EV10_CLALP</name>
<reference evidence="6 7" key="1">
    <citation type="submission" date="2024-02" db="EMBL/GenBank/DDBJ databases">
        <authorList>
            <person name="Daric V."/>
            <person name="Darras S."/>
        </authorList>
    </citation>
    <scope>NUCLEOTIDE SEQUENCE [LARGE SCALE GENOMIC DNA]</scope>
</reference>
<evidence type="ECO:0000313" key="7">
    <source>
        <dbReference type="Proteomes" id="UP001642483"/>
    </source>
</evidence>
<comment type="caution">
    <text evidence="6">The sequence shown here is derived from an EMBL/GenBank/DDBJ whole genome shotgun (WGS) entry which is preliminary data.</text>
</comment>
<evidence type="ECO:0000256" key="3">
    <source>
        <dbReference type="ARBA" id="ARBA00022490"/>
    </source>
</evidence>
<evidence type="ECO:0000256" key="2">
    <source>
        <dbReference type="ARBA" id="ARBA00008778"/>
    </source>
</evidence>
<dbReference type="InterPro" id="IPR011993">
    <property type="entry name" value="PH-like_dom_sf"/>
</dbReference>